<name>A0A9W6N0Y3_9HYPH</name>
<accession>A0A9W6N0Y3</accession>
<protein>
    <submittedName>
        <fullName evidence="1">Selenate ABC transporter substrate-binding protein</fullName>
    </submittedName>
</protein>
<dbReference type="PANTHER" id="PTHR35841:SF1">
    <property type="entry name" value="PHOSPHONATES-BINDING PERIPLASMIC PROTEIN"/>
    <property type="match status" value="1"/>
</dbReference>
<dbReference type="Proteomes" id="UP001143370">
    <property type="component" value="Unassembled WGS sequence"/>
</dbReference>
<dbReference type="Gene3D" id="3.40.190.10">
    <property type="entry name" value="Periplasmic binding protein-like II"/>
    <property type="match status" value="2"/>
</dbReference>
<gene>
    <name evidence="1" type="ORF">GCM10017643_35990</name>
</gene>
<reference evidence="1" key="1">
    <citation type="journal article" date="2014" name="Int. J. Syst. Evol. Microbiol.">
        <title>Complete genome sequence of Corynebacterium casei LMG S-19264T (=DSM 44701T), isolated from a smear-ripened cheese.</title>
        <authorList>
            <consortium name="US DOE Joint Genome Institute (JGI-PGF)"/>
            <person name="Walter F."/>
            <person name="Albersmeier A."/>
            <person name="Kalinowski J."/>
            <person name="Ruckert C."/>
        </authorList>
    </citation>
    <scope>NUCLEOTIDE SEQUENCE</scope>
    <source>
        <strain evidence="1">VKM B-2484</strain>
    </source>
</reference>
<dbReference type="SUPFAM" id="SSF53850">
    <property type="entry name" value="Periplasmic binding protein-like II"/>
    <property type="match status" value="1"/>
</dbReference>
<dbReference type="RefSeq" id="WP_213376174.1">
    <property type="nucleotide sequence ID" value="NZ_BSFJ01000027.1"/>
</dbReference>
<organism evidence="1 2">
    <name type="scientific">Ancylobacter dichloromethanicus</name>
    <dbReference type="NCBI Taxonomy" id="518825"/>
    <lineage>
        <taxon>Bacteria</taxon>
        <taxon>Pseudomonadati</taxon>
        <taxon>Pseudomonadota</taxon>
        <taxon>Alphaproteobacteria</taxon>
        <taxon>Hyphomicrobiales</taxon>
        <taxon>Xanthobacteraceae</taxon>
        <taxon>Ancylobacter</taxon>
    </lineage>
</organism>
<evidence type="ECO:0000313" key="2">
    <source>
        <dbReference type="Proteomes" id="UP001143370"/>
    </source>
</evidence>
<dbReference type="EMBL" id="BSFJ01000027">
    <property type="protein sequence ID" value="GLK73482.1"/>
    <property type="molecule type" value="Genomic_DNA"/>
</dbReference>
<proteinExistence type="predicted"/>
<reference evidence="1" key="2">
    <citation type="submission" date="2023-01" db="EMBL/GenBank/DDBJ databases">
        <authorList>
            <person name="Sun Q."/>
            <person name="Evtushenko L."/>
        </authorList>
    </citation>
    <scope>NUCLEOTIDE SEQUENCE</scope>
    <source>
        <strain evidence="1">VKM B-2484</strain>
    </source>
</reference>
<dbReference type="AlphaFoldDB" id="A0A9W6N0Y3"/>
<comment type="caution">
    <text evidence="1">The sequence shown here is derived from an EMBL/GenBank/DDBJ whole genome shotgun (WGS) entry which is preliminary data.</text>
</comment>
<dbReference type="PANTHER" id="PTHR35841">
    <property type="entry name" value="PHOSPHONATES-BINDING PERIPLASMIC PROTEIN"/>
    <property type="match status" value="1"/>
</dbReference>
<dbReference type="CDD" id="cd13571">
    <property type="entry name" value="PBP2_PnhD_1"/>
    <property type="match status" value="1"/>
</dbReference>
<evidence type="ECO:0000313" key="1">
    <source>
        <dbReference type="EMBL" id="GLK73482.1"/>
    </source>
</evidence>
<keyword evidence="2" id="KW-1185">Reference proteome</keyword>
<sequence>MSRETFFGLNRRAFATTLVTLATSIVAYPHTSKANPADIRFGLTPVFLTSDLELLDRLQTYLSLATGAPINLITRRTYQEIIALLISRQIDAAWICGYPYVMHATELQLVAVPQWRGEPLYQSYLIVDADRRADRLADLKGDVHAFSDPDSNSGFLVTRAALAEAHTRPETFFGRTFFTYGHRNVIRAVASGLAASGSVDGYVYDVVAEMEPELTARTRILRRSEWLGFPPIAAPRAALDKEYLARLSAALLNMSEDADGRAILAMLRLDGFVREDAALFDTIAAKAAIVATEG</sequence>
<dbReference type="Pfam" id="PF12974">
    <property type="entry name" value="Phosphonate-bd"/>
    <property type="match status" value="1"/>
</dbReference>